<dbReference type="InterPro" id="IPR029051">
    <property type="entry name" value="DUF4352"/>
</dbReference>
<feature type="domain" description="DUF4352" evidence="1">
    <location>
        <begin position="121"/>
        <end position="245"/>
    </location>
</feature>
<name>A0A3G9JPC5_9BACL</name>
<dbReference type="EMBL" id="AP019308">
    <property type="protein sequence ID" value="BBH24704.1"/>
    <property type="molecule type" value="Genomic_DNA"/>
</dbReference>
<dbReference type="OrthoDB" id="2607704at2"/>
<gene>
    <name evidence="2" type="ORF">Back11_60490</name>
</gene>
<sequence>MGTFLALIGFLAIIVFLVLSINPKMLKWTRNFSRKKTLLFALMGLVVLGVGGTIGGSDTATTGAVVSDADAKVKADTKAREKAEAKAKAKADADAKVKADIKAKADADAKAKAEEEAKIAKIGDTLQVGDDLFRVNSIQTKQTIGDKFMSQTASGTYLIVDVTLKNGEKKAITTNSSFFKLVVGDVEYEADAVADFYVNGKHSMFLQKINPGITYTAKVAFDIPTEVSTANNLMLNVQTGYWGTEQGQIALKKK</sequence>
<dbReference type="Proteomes" id="UP000275368">
    <property type="component" value="Chromosome"/>
</dbReference>
<dbReference type="AlphaFoldDB" id="A0A3G9JPC5"/>
<organism evidence="2 3">
    <name type="scientific">Paenibacillus baekrokdamisoli</name>
    <dbReference type="NCBI Taxonomy" id="1712516"/>
    <lineage>
        <taxon>Bacteria</taxon>
        <taxon>Bacillati</taxon>
        <taxon>Bacillota</taxon>
        <taxon>Bacilli</taxon>
        <taxon>Bacillales</taxon>
        <taxon>Paenibacillaceae</taxon>
        <taxon>Paenibacillus</taxon>
    </lineage>
</organism>
<evidence type="ECO:0000313" key="3">
    <source>
        <dbReference type="Proteomes" id="UP000275368"/>
    </source>
</evidence>
<proteinExistence type="predicted"/>
<dbReference type="Pfam" id="PF11611">
    <property type="entry name" value="DUF4352"/>
    <property type="match status" value="1"/>
</dbReference>
<evidence type="ECO:0000313" key="2">
    <source>
        <dbReference type="EMBL" id="BBH24704.1"/>
    </source>
</evidence>
<keyword evidence="3" id="KW-1185">Reference proteome</keyword>
<reference evidence="2 3" key="1">
    <citation type="submission" date="2018-11" db="EMBL/GenBank/DDBJ databases">
        <title>Complete genome sequence of Paenibacillus baekrokdamisoli strain KCTC 33723.</title>
        <authorList>
            <person name="Kang S.W."/>
            <person name="Lee K.C."/>
            <person name="Kim K.K."/>
            <person name="Kim J.S."/>
            <person name="Kim D.S."/>
            <person name="Ko S.H."/>
            <person name="Yang S.H."/>
            <person name="Lee J.S."/>
        </authorList>
    </citation>
    <scope>NUCLEOTIDE SEQUENCE [LARGE SCALE GENOMIC DNA]</scope>
    <source>
        <strain evidence="2 3">KCTC 33723</strain>
    </source>
</reference>
<dbReference type="InterPro" id="IPR029050">
    <property type="entry name" value="Immunoprotect_excell_Ig-like"/>
</dbReference>
<dbReference type="RefSeq" id="WP_125665086.1">
    <property type="nucleotide sequence ID" value="NZ_AP019308.1"/>
</dbReference>
<protein>
    <recommendedName>
        <fullName evidence="1">DUF4352 domain-containing protein</fullName>
    </recommendedName>
</protein>
<dbReference type="Gene3D" id="2.60.40.1240">
    <property type="match status" value="1"/>
</dbReference>
<evidence type="ECO:0000259" key="1">
    <source>
        <dbReference type="Pfam" id="PF11611"/>
    </source>
</evidence>
<accession>A0A3G9JPC5</accession>
<dbReference type="KEGG" id="pbk:Back11_60490"/>